<dbReference type="InterPro" id="IPR027417">
    <property type="entry name" value="P-loop_NTPase"/>
</dbReference>
<dbReference type="InterPro" id="IPR002789">
    <property type="entry name" value="HerA_central"/>
</dbReference>
<name>A0A2K8N344_9BACL</name>
<evidence type="ECO:0000313" key="2">
    <source>
        <dbReference type="EMBL" id="ATY83929.1"/>
    </source>
</evidence>
<dbReference type="AlphaFoldDB" id="A0A2K8N344"/>
<evidence type="ECO:0000259" key="1">
    <source>
        <dbReference type="Pfam" id="PF01935"/>
    </source>
</evidence>
<evidence type="ECO:0000313" key="3">
    <source>
        <dbReference type="Proteomes" id="UP000231932"/>
    </source>
</evidence>
<dbReference type="RefSeq" id="WP_100666765.1">
    <property type="nucleotide sequence ID" value="NZ_CP024955.1"/>
</dbReference>
<dbReference type="EMBL" id="CP024955">
    <property type="protein sequence ID" value="ATY83929.1"/>
    <property type="molecule type" value="Genomic_DNA"/>
</dbReference>
<reference evidence="3" key="1">
    <citation type="submission" date="2017-11" db="EMBL/GenBank/DDBJ databases">
        <title>Complete Genome Sequence of Kyrpidia sp. Strain EA-1, a thermophilic, hydrogen-oxidizing Bacterium, isolated from the Azores.</title>
        <authorList>
            <person name="Reiner J.E."/>
            <person name="Lapp C.J."/>
            <person name="Bunk B."/>
            <person name="Gescher J."/>
        </authorList>
    </citation>
    <scope>NUCLEOTIDE SEQUENCE [LARGE SCALE GENOMIC DNA]</scope>
    <source>
        <strain evidence="3">EA-1</strain>
    </source>
</reference>
<proteinExistence type="predicted"/>
<dbReference type="SUPFAM" id="SSF52540">
    <property type="entry name" value="P-loop containing nucleoside triphosphate hydrolases"/>
    <property type="match status" value="1"/>
</dbReference>
<dbReference type="PANTHER" id="PTHR42957:SF1">
    <property type="entry name" value="HELICASE MJ1565-RELATED"/>
    <property type="match status" value="1"/>
</dbReference>
<dbReference type="KEGG" id="kyr:CVV65_02245"/>
<dbReference type="Gene3D" id="3.40.50.300">
    <property type="entry name" value="P-loop containing nucleotide triphosphate hydrolases"/>
    <property type="match status" value="2"/>
</dbReference>
<sequence>MAALRLFPDEQVVGVFRGFREGGMEFHADLVLPYRNDFQNIPMHGQFLLVQLETPEEAVLGRITSLSAEGRLTAGAGEEFNIRAVREDRPIPEDLREQYLRYRVNIRVLGVLRQRAGDRLVFVPSHRRLPHVGSRVAFPSPEVLREIAGHNAPGAPIGHLALGEYIYAAGSRYVREEDWMQIREPEVLVKFPVENLVSRRSFIFARAGFGKSNLNKLLFSMLYRETPTVEKRGGRRVPVGTLIFDPEGEYFWPDDKGRPGLCDVPRLQDKLVVFSERQPPSPFYGSFVAGGVRLDIRRLQPSDVVGLALSPERQEQQNVRKLKGLPWDRWVRLVNLIHQDGNQADLKEIQKLLQLDANQEVEAQAARANMTAIVRTIHDPNSRLLDMLLRALSDGKLCIVDLSQMRGGQSMILSGLILHRVFEHNQKEFTEAEPRTIPTIAVVEEAQAVLDERSSAAEPYIAWVKEGRKYDLGMLMVTQQPGSISTEILSQGDNWFIFHLLSAADLTTLRKANSHFSEDLLSSLLNEPIRGQGVFWSSVSGNPYPIPIRVLSFEGLYSPRDPGFDQLPVPTYAAKLRQWFAHPPEFGEEEIEAGEGRREENAKDYLEVLHKRTFEALRSAGRLISRMKDQGVPWWEVQKVLKEALPQDMDEEERHQYAFKLVPLAMNTVFGAEGQSWGTRRENGKTFVFLKTGEETAS</sequence>
<keyword evidence="3" id="KW-1185">Reference proteome</keyword>
<dbReference type="Proteomes" id="UP000231932">
    <property type="component" value="Chromosome"/>
</dbReference>
<dbReference type="InterPro" id="IPR008571">
    <property type="entry name" value="HerA-like"/>
</dbReference>
<accession>A0A2K8N344</accession>
<gene>
    <name evidence="2" type="ORF">CVV65_02245</name>
</gene>
<protein>
    <submittedName>
        <fullName evidence="2">ATPase</fullName>
    </submittedName>
</protein>
<dbReference type="PANTHER" id="PTHR42957">
    <property type="entry name" value="HELICASE MJ1565-RELATED"/>
    <property type="match status" value="1"/>
</dbReference>
<organism evidence="2 3">
    <name type="scientific">Kyrpidia spormannii</name>
    <dbReference type="NCBI Taxonomy" id="2055160"/>
    <lineage>
        <taxon>Bacteria</taxon>
        <taxon>Bacillati</taxon>
        <taxon>Bacillota</taxon>
        <taxon>Bacilli</taxon>
        <taxon>Bacillales</taxon>
        <taxon>Alicyclobacillaceae</taxon>
        <taxon>Kyrpidia</taxon>
    </lineage>
</organism>
<dbReference type="Pfam" id="PF01935">
    <property type="entry name" value="DUF87"/>
    <property type="match status" value="1"/>
</dbReference>
<dbReference type="OrthoDB" id="9806951at2"/>
<feature type="domain" description="Helicase HerA central" evidence="1">
    <location>
        <begin position="184"/>
        <end position="421"/>
    </location>
</feature>